<accession>A0A3M7RH26</accession>
<gene>
    <name evidence="1" type="ORF">BpHYR1_036239</name>
</gene>
<keyword evidence="2" id="KW-1185">Reference proteome</keyword>
<reference evidence="1 2" key="1">
    <citation type="journal article" date="2018" name="Sci. Rep.">
        <title>Genomic signatures of local adaptation to the degree of environmental predictability in rotifers.</title>
        <authorList>
            <person name="Franch-Gras L."/>
            <person name="Hahn C."/>
            <person name="Garcia-Roger E.M."/>
            <person name="Carmona M.J."/>
            <person name="Serra M."/>
            <person name="Gomez A."/>
        </authorList>
    </citation>
    <scope>NUCLEOTIDE SEQUENCE [LARGE SCALE GENOMIC DNA]</scope>
    <source>
        <strain evidence="1">HYR1</strain>
    </source>
</reference>
<name>A0A3M7RH26_BRAPC</name>
<organism evidence="1 2">
    <name type="scientific">Brachionus plicatilis</name>
    <name type="common">Marine rotifer</name>
    <name type="synonym">Brachionus muelleri</name>
    <dbReference type="NCBI Taxonomy" id="10195"/>
    <lineage>
        <taxon>Eukaryota</taxon>
        <taxon>Metazoa</taxon>
        <taxon>Spiralia</taxon>
        <taxon>Gnathifera</taxon>
        <taxon>Rotifera</taxon>
        <taxon>Eurotatoria</taxon>
        <taxon>Monogononta</taxon>
        <taxon>Pseudotrocha</taxon>
        <taxon>Ploima</taxon>
        <taxon>Brachionidae</taxon>
        <taxon>Brachionus</taxon>
    </lineage>
</organism>
<protein>
    <submittedName>
        <fullName evidence="1">Uncharacterized protein</fullName>
    </submittedName>
</protein>
<dbReference type="EMBL" id="REGN01003407">
    <property type="protein sequence ID" value="RNA22744.1"/>
    <property type="molecule type" value="Genomic_DNA"/>
</dbReference>
<dbReference type="Proteomes" id="UP000276133">
    <property type="component" value="Unassembled WGS sequence"/>
</dbReference>
<dbReference type="OrthoDB" id="8193306at2759"/>
<evidence type="ECO:0000313" key="2">
    <source>
        <dbReference type="Proteomes" id="UP000276133"/>
    </source>
</evidence>
<comment type="caution">
    <text evidence="1">The sequence shown here is derived from an EMBL/GenBank/DDBJ whole genome shotgun (WGS) entry which is preliminary data.</text>
</comment>
<sequence length="101" mass="11755">MITDISRRELYEYAFNKNLIFKPTILIFNANSKKATIHFLKKFEIDCNESNEKIEKAKIKLTANEALSIFISCNLTQASYQSIRNIARQKNADIFPTYDEV</sequence>
<evidence type="ECO:0000313" key="1">
    <source>
        <dbReference type="EMBL" id="RNA22744.1"/>
    </source>
</evidence>
<dbReference type="AlphaFoldDB" id="A0A3M7RH26"/>
<proteinExistence type="predicted"/>